<dbReference type="InterPro" id="IPR036412">
    <property type="entry name" value="HAD-like_sf"/>
</dbReference>
<evidence type="ECO:0000313" key="2">
    <source>
        <dbReference type="Proteomes" id="UP000199475"/>
    </source>
</evidence>
<accession>A0A1G9IBM5</accession>
<evidence type="ECO:0000313" key="1">
    <source>
        <dbReference type="EMBL" id="SDL22522.1"/>
    </source>
</evidence>
<dbReference type="SUPFAM" id="SSF56784">
    <property type="entry name" value="HAD-like"/>
    <property type="match status" value="1"/>
</dbReference>
<dbReference type="InterPro" id="IPR023198">
    <property type="entry name" value="PGP-like_dom2"/>
</dbReference>
<dbReference type="RefSeq" id="WP_093249116.1">
    <property type="nucleotide sequence ID" value="NZ_FNGP01000001.1"/>
</dbReference>
<dbReference type="STRING" id="686624.SAMN04488242_0837"/>
<dbReference type="Gene3D" id="1.10.150.240">
    <property type="entry name" value="Putative phosphatase, domain 2"/>
    <property type="match status" value="1"/>
</dbReference>
<dbReference type="Gene3D" id="3.40.50.1000">
    <property type="entry name" value="HAD superfamily/HAD-like"/>
    <property type="match status" value="1"/>
</dbReference>
<reference evidence="1 2" key="1">
    <citation type="submission" date="2016-10" db="EMBL/GenBank/DDBJ databases">
        <authorList>
            <person name="de Groot N.N."/>
        </authorList>
    </citation>
    <scope>NUCLEOTIDE SEQUENCE [LARGE SCALE GENOMIC DNA]</scope>
    <source>
        <strain evidence="1 2">CGMCC 1.9159</strain>
    </source>
</reference>
<name>A0A1G9IBM5_9ACTN</name>
<keyword evidence="2" id="KW-1185">Reference proteome</keyword>
<dbReference type="InterPro" id="IPR023214">
    <property type="entry name" value="HAD_sf"/>
</dbReference>
<gene>
    <name evidence="1" type="ORF">SAMN04488242_0837</name>
</gene>
<dbReference type="EMBL" id="FNGP01000001">
    <property type="protein sequence ID" value="SDL22522.1"/>
    <property type="molecule type" value="Genomic_DNA"/>
</dbReference>
<sequence length="301" mass="33976">MTDAKRPEQAQALVDFGPEKRFFVGIDSDGCAMDAMNIKHQECFTPAYIKYFDLQAASTLVRETALFVNLYSTTRGQNRWVALARLFELLKQRPEVLERGVTIPEGKELQKFLDSGYPRSDKGIAAFAEEHPSDEIRQCIEWGKGVNELIAWMVHGAAPFPGVREAIEAMQAEVDTIVVSATPVEALEREWNEHDLAKYMKVIAGQEMGSKAEHVRWAAKDKYDLDHIMLIGDAPGDRDAAFSEGVLFYPIKPGLERESWAKFKDEALPRFLAGTYRGAYQDQLVAEYEALLPEKPTWQTV</sequence>
<dbReference type="AlphaFoldDB" id="A0A1G9IBM5"/>
<dbReference type="Proteomes" id="UP000199475">
    <property type="component" value="Unassembled WGS sequence"/>
</dbReference>
<evidence type="ECO:0008006" key="3">
    <source>
        <dbReference type="Google" id="ProtNLM"/>
    </source>
</evidence>
<proteinExistence type="predicted"/>
<dbReference type="OrthoDB" id="9796026at2"/>
<organism evidence="1 2">
    <name type="scientific">Tessaracoccus oleiagri</name>
    <dbReference type="NCBI Taxonomy" id="686624"/>
    <lineage>
        <taxon>Bacteria</taxon>
        <taxon>Bacillati</taxon>
        <taxon>Actinomycetota</taxon>
        <taxon>Actinomycetes</taxon>
        <taxon>Propionibacteriales</taxon>
        <taxon>Propionibacteriaceae</taxon>
        <taxon>Tessaracoccus</taxon>
    </lineage>
</organism>
<protein>
    <recommendedName>
        <fullName evidence="3">Phosphoglycolate phosphatase, HAD superfamily</fullName>
    </recommendedName>
</protein>